<protein>
    <submittedName>
        <fullName evidence="5">N-acetyltransferase</fullName>
    </submittedName>
</protein>
<reference evidence="6" key="1">
    <citation type="submission" date="2018-05" db="EMBL/GenBank/DDBJ databases">
        <authorList>
            <person name="Li Y."/>
        </authorList>
    </citation>
    <scope>NUCLEOTIDE SEQUENCE [LARGE SCALE GENOMIC DNA]</scope>
    <source>
        <strain evidence="6">sk1b4</strain>
    </source>
</reference>
<feature type="region of interest" description="Disordered" evidence="3">
    <location>
        <begin position="1"/>
        <end position="23"/>
    </location>
</feature>
<dbReference type="OrthoDB" id="3252279at2"/>
<dbReference type="Proteomes" id="UP000245283">
    <property type="component" value="Unassembled WGS sequence"/>
</dbReference>
<dbReference type="SUPFAM" id="SSF55729">
    <property type="entry name" value="Acyl-CoA N-acyltransferases (Nat)"/>
    <property type="match status" value="1"/>
</dbReference>
<dbReference type="RefSeq" id="WP_109094069.1">
    <property type="nucleotide sequence ID" value="NZ_QETB01000004.1"/>
</dbReference>
<evidence type="ECO:0000256" key="3">
    <source>
        <dbReference type="SAM" id="MobiDB-lite"/>
    </source>
</evidence>
<name>A0A2V1K3R8_9ACTO</name>
<dbReference type="InterPro" id="IPR000182">
    <property type="entry name" value="GNAT_dom"/>
</dbReference>
<dbReference type="PANTHER" id="PTHR43420:SF47">
    <property type="entry name" value="N-ACETYLTRANSFERASE DOMAIN-CONTAINING PROTEIN"/>
    <property type="match status" value="1"/>
</dbReference>
<keyword evidence="1 5" id="KW-0808">Transferase</keyword>
<evidence type="ECO:0000256" key="2">
    <source>
        <dbReference type="ARBA" id="ARBA00023315"/>
    </source>
</evidence>
<dbReference type="InterPro" id="IPR050680">
    <property type="entry name" value="YpeA/RimI_acetyltransf"/>
</dbReference>
<dbReference type="AlphaFoldDB" id="A0A2V1K3R8"/>
<dbReference type="Pfam" id="PF00583">
    <property type="entry name" value="Acetyltransf_1"/>
    <property type="match status" value="1"/>
</dbReference>
<dbReference type="PANTHER" id="PTHR43420">
    <property type="entry name" value="ACETYLTRANSFERASE"/>
    <property type="match status" value="1"/>
</dbReference>
<comment type="caution">
    <text evidence="5">The sequence shown here is derived from an EMBL/GenBank/DDBJ whole genome shotgun (WGS) entry which is preliminary data.</text>
</comment>
<organism evidence="5 6">
    <name type="scientific">Ancrocorticia populi</name>
    <dbReference type="NCBI Taxonomy" id="2175228"/>
    <lineage>
        <taxon>Bacteria</taxon>
        <taxon>Bacillati</taxon>
        <taxon>Actinomycetota</taxon>
        <taxon>Actinomycetes</taxon>
        <taxon>Actinomycetales</taxon>
        <taxon>Actinomycetaceae</taxon>
        <taxon>Ancrocorticia</taxon>
    </lineage>
</organism>
<feature type="domain" description="N-acetyltransferase" evidence="4">
    <location>
        <begin position="23"/>
        <end position="164"/>
    </location>
</feature>
<dbReference type="EMBL" id="QETB01000004">
    <property type="protein sequence ID" value="PWF25883.1"/>
    <property type="molecule type" value="Genomic_DNA"/>
</dbReference>
<evidence type="ECO:0000259" key="4">
    <source>
        <dbReference type="PROSITE" id="PS51186"/>
    </source>
</evidence>
<dbReference type="GO" id="GO:0016747">
    <property type="term" value="F:acyltransferase activity, transferring groups other than amino-acyl groups"/>
    <property type="evidence" value="ECO:0007669"/>
    <property type="project" value="InterPro"/>
</dbReference>
<gene>
    <name evidence="5" type="ORF">DD236_07150</name>
</gene>
<feature type="compositionally biased region" description="Polar residues" evidence="3">
    <location>
        <begin position="1"/>
        <end position="16"/>
    </location>
</feature>
<dbReference type="PROSITE" id="PS51186">
    <property type="entry name" value="GNAT"/>
    <property type="match status" value="1"/>
</dbReference>
<evidence type="ECO:0000256" key="1">
    <source>
        <dbReference type="ARBA" id="ARBA00022679"/>
    </source>
</evidence>
<dbReference type="Gene3D" id="3.40.630.30">
    <property type="match status" value="1"/>
</dbReference>
<accession>A0A2V1K3R8</accession>
<dbReference type="InterPro" id="IPR016181">
    <property type="entry name" value="Acyl_CoA_acyltransferase"/>
</dbReference>
<dbReference type="CDD" id="cd04301">
    <property type="entry name" value="NAT_SF"/>
    <property type="match status" value="1"/>
</dbReference>
<evidence type="ECO:0000313" key="6">
    <source>
        <dbReference type="Proteomes" id="UP000245283"/>
    </source>
</evidence>
<proteinExistence type="predicted"/>
<evidence type="ECO:0000313" key="5">
    <source>
        <dbReference type="EMBL" id="PWF25883.1"/>
    </source>
</evidence>
<keyword evidence="2" id="KW-0012">Acyltransferase</keyword>
<sequence length="164" mass="17749">MTTDLRTLDLNKSQTEPAHDADSEIREIRPADLEDLAQLYLASYPPEIGAPDLFEAKAEIEATFAGEFGQLRTSANLIAFHQGTPAGAILTVTKSIWDPELSGPFIIDLFVSPRYRKQGIGRALVTSLISACKAADDTQISLRVGEGTSSSAYSLYSKLGFVEP</sequence>
<keyword evidence="6" id="KW-1185">Reference proteome</keyword>